<dbReference type="AlphaFoldDB" id="A0AAW0MSG7"/>
<accession>A0AAW0MSG7</accession>
<dbReference type="EMBL" id="JBBPFD010000273">
    <property type="protein sequence ID" value="KAK7879425.1"/>
    <property type="molecule type" value="Genomic_DNA"/>
</dbReference>
<dbReference type="Proteomes" id="UP001460270">
    <property type="component" value="Unassembled WGS sequence"/>
</dbReference>
<proteinExistence type="predicted"/>
<gene>
    <name evidence="1" type="ORF">WMY93_033860</name>
</gene>
<keyword evidence="2" id="KW-1185">Reference proteome</keyword>
<evidence type="ECO:0000313" key="2">
    <source>
        <dbReference type="Proteomes" id="UP001460270"/>
    </source>
</evidence>
<comment type="caution">
    <text evidence="1">The sequence shown here is derived from an EMBL/GenBank/DDBJ whole genome shotgun (WGS) entry which is preliminary data.</text>
</comment>
<organism evidence="1 2">
    <name type="scientific">Mugilogobius chulae</name>
    <name type="common">yellowstripe goby</name>
    <dbReference type="NCBI Taxonomy" id="88201"/>
    <lineage>
        <taxon>Eukaryota</taxon>
        <taxon>Metazoa</taxon>
        <taxon>Chordata</taxon>
        <taxon>Craniata</taxon>
        <taxon>Vertebrata</taxon>
        <taxon>Euteleostomi</taxon>
        <taxon>Actinopterygii</taxon>
        <taxon>Neopterygii</taxon>
        <taxon>Teleostei</taxon>
        <taxon>Neoteleostei</taxon>
        <taxon>Acanthomorphata</taxon>
        <taxon>Gobiaria</taxon>
        <taxon>Gobiiformes</taxon>
        <taxon>Gobioidei</taxon>
        <taxon>Gobiidae</taxon>
        <taxon>Gobionellinae</taxon>
        <taxon>Mugilogobius</taxon>
    </lineage>
</organism>
<evidence type="ECO:0000313" key="1">
    <source>
        <dbReference type="EMBL" id="KAK7879425.1"/>
    </source>
</evidence>
<reference evidence="2" key="1">
    <citation type="submission" date="2024-04" db="EMBL/GenBank/DDBJ databases">
        <title>Salinicola lusitanus LLJ914,a marine bacterium isolated from the Okinawa Trough.</title>
        <authorList>
            <person name="Li J."/>
        </authorList>
    </citation>
    <scope>NUCLEOTIDE SEQUENCE [LARGE SCALE GENOMIC DNA]</scope>
</reference>
<sequence length="71" mass="7922">MFRFGKAALNLTRQASRQEPPSAQPCGDTFLPRLASHGTCLLSVKFSPFPGNRPKKKSEAALFRLYRKCVP</sequence>
<name>A0AAW0MSG7_9GOBI</name>
<protein>
    <submittedName>
        <fullName evidence="1">Uncharacterized protein</fullName>
    </submittedName>
</protein>